<evidence type="ECO:0000256" key="1">
    <source>
        <dbReference type="SAM" id="MobiDB-lite"/>
    </source>
</evidence>
<evidence type="ECO:0000313" key="3">
    <source>
        <dbReference type="Proteomes" id="UP001228049"/>
    </source>
</evidence>
<evidence type="ECO:0000313" key="2">
    <source>
        <dbReference type="EMBL" id="KAK1901543.1"/>
    </source>
</evidence>
<feature type="region of interest" description="Disordered" evidence="1">
    <location>
        <begin position="21"/>
        <end position="91"/>
    </location>
</feature>
<dbReference type="AlphaFoldDB" id="A0AAD9CGY7"/>
<keyword evidence="3" id="KW-1185">Reference proteome</keyword>
<dbReference type="EMBL" id="JASDAP010000006">
    <property type="protein sequence ID" value="KAK1901543.1"/>
    <property type="molecule type" value="Genomic_DNA"/>
</dbReference>
<sequence length="91" mass="9648">MMSLRRCPGLGADCLLDSSRISDKTQAHSLAPPPPPIRARPTPMDEERKAPATPPEPPDEGDPTPVSQPSSNETTTSEIANSPNPKPCPLP</sequence>
<name>A0AAD9CGY7_DISEL</name>
<proteinExistence type="predicted"/>
<gene>
    <name evidence="2" type="ORF">KUDE01_004509</name>
</gene>
<feature type="compositionally biased region" description="Polar residues" evidence="1">
    <location>
        <begin position="67"/>
        <end position="83"/>
    </location>
</feature>
<organism evidence="2 3">
    <name type="scientific">Dissostichus eleginoides</name>
    <name type="common">Patagonian toothfish</name>
    <name type="synonym">Dissostichus amissus</name>
    <dbReference type="NCBI Taxonomy" id="100907"/>
    <lineage>
        <taxon>Eukaryota</taxon>
        <taxon>Metazoa</taxon>
        <taxon>Chordata</taxon>
        <taxon>Craniata</taxon>
        <taxon>Vertebrata</taxon>
        <taxon>Euteleostomi</taxon>
        <taxon>Actinopterygii</taxon>
        <taxon>Neopterygii</taxon>
        <taxon>Teleostei</taxon>
        <taxon>Neoteleostei</taxon>
        <taxon>Acanthomorphata</taxon>
        <taxon>Eupercaria</taxon>
        <taxon>Perciformes</taxon>
        <taxon>Notothenioidei</taxon>
        <taxon>Nototheniidae</taxon>
        <taxon>Dissostichus</taxon>
    </lineage>
</organism>
<comment type="caution">
    <text evidence="2">The sequence shown here is derived from an EMBL/GenBank/DDBJ whole genome shotgun (WGS) entry which is preliminary data.</text>
</comment>
<feature type="non-terminal residue" evidence="2">
    <location>
        <position position="1"/>
    </location>
</feature>
<dbReference type="Proteomes" id="UP001228049">
    <property type="component" value="Unassembled WGS sequence"/>
</dbReference>
<protein>
    <submittedName>
        <fullName evidence="2">Filamentous hemagglutinin</fullName>
    </submittedName>
</protein>
<reference evidence="2" key="1">
    <citation type="submission" date="2023-04" db="EMBL/GenBank/DDBJ databases">
        <title>Chromosome-level genome of Chaenocephalus aceratus.</title>
        <authorList>
            <person name="Park H."/>
        </authorList>
    </citation>
    <scope>NUCLEOTIDE SEQUENCE</scope>
    <source>
        <strain evidence="2">DE</strain>
        <tissue evidence="2">Muscle</tissue>
    </source>
</reference>
<accession>A0AAD9CGY7</accession>